<evidence type="ECO:0000313" key="3">
    <source>
        <dbReference type="Proteomes" id="UP000195570"/>
    </source>
</evidence>
<keyword evidence="1" id="KW-0472">Membrane</keyword>
<keyword evidence="1" id="KW-0812">Transmembrane</keyword>
<protein>
    <submittedName>
        <fullName evidence="2">Uncharacterized protein</fullName>
    </submittedName>
</protein>
<dbReference type="GeneID" id="92379032"/>
<dbReference type="EMBL" id="CZPT02000020">
    <property type="protein sequence ID" value="SCU64218.1"/>
    <property type="molecule type" value="Genomic_DNA"/>
</dbReference>
<proteinExistence type="predicted"/>
<name>A0A1G4HY47_TRYEQ</name>
<keyword evidence="1" id="KW-1133">Transmembrane helix</keyword>
<evidence type="ECO:0000313" key="2">
    <source>
        <dbReference type="EMBL" id="SCU64218.1"/>
    </source>
</evidence>
<dbReference type="AlphaFoldDB" id="A0A1G4HY47"/>
<accession>A0A1G4HY47</accession>
<sequence length="348" mass="39930">MLRWRIQSHPPTATNAGYSRIPRLPVIFLAWRGHRTAPGRLRLPKREETHVPPTTSPGRTTVAAANVFLNTTGMPVGEVEEGRRGFLGFGKVAGRAMPLNPLAVLRPQKTDAKEDRSTARFLKAVELLNGKRRSRKEGITMQMTAEQQHDIVNRYAQTRWYGFMWYPFRNVTERQFKWWRRIAHLALIIVGLTGVVLALVMYYREVETVLLLSPEDRSDYQKIVTGMRFSEIYRLSMEVLGKEDPLEALPSPARYHLILEAAREKGWHKIDWELEGRTRYPRSAVEDLDFIHIIYWAVMYIGSAVTGGGELFSDRFGDLIEVRQAQKLRDAEASFVEQGSEPPPSKKK</sequence>
<gene>
    <name evidence="2" type="ORF">TEOVI_000509200</name>
</gene>
<dbReference type="Proteomes" id="UP000195570">
    <property type="component" value="Unassembled WGS sequence"/>
</dbReference>
<dbReference type="VEuPathDB" id="TriTrypDB:TEOVI_000509200"/>
<evidence type="ECO:0000256" key="1">
    <source>
        <dbReference type="SAM" id="Phobius"/>
    </source>
</evidence>
<feature type="transmembrane region" description="Helical" evidence="1">
    <location>
        <begin position="182"/>
        <end position="203"/>
    </location>
</feature>
<organism evidence="2 3">
    <name type="scientific">Trypanosoma equiperdum</name>
    <dbReference type="NCBI Taxonomy" id="5694"/>
    <lineage>
        <taxon>Eukaryota</taxon>
        <taxon>Discoba</taxon>
        <taxon>Euglenozoa</taxon>
        <taxon>Kinetoplastea</taxon>
        <taxon>Metakinetoplastina</taxon>
        <taxon>Trypanosomatida</taxon>
        <taxon>Trypanosomatidae</taxon>
        <taxon>Trypanosoma</taxon>
    </lineage>
</organism>
<keyword evidence="3" id="KW-1185">Reference proteome</keyword>
<comment type="caution">
    <text evidence="2">The sequence shown here is derived from an EMBL/GenBank/DDBJ whole genome shotgun (WGS) entry which is preliminary data.</text>
</comment>
<reference evidence="2" key="1">
    <citation type="submission" date="2016-09" db="EMBL/GenBank/DDBJ databases">
        <authorList>
            <person name="Hebert L."/>
            <person name="Moumen B."/>
        </authorList>
    </citation>
    <scope>NUCLEOTIDE SEQUENCE [LARGE SCALE GENOMIC DNA]</scope>
    <source>
        <strain evidence="2">OVI</strain>
    </source>
</reference>
<dbReference type="RefSeq" id="XP_067076007.1">
    <property type="nucleotide sequence ID" value="XM_067219906.1"/>
</dbReference>